<accession>A0A5T0N9M2</accession>
<protein>
    <submittedName>
        <fullName evidence="1">Uncharacterized protein</fullName>
    </submittedName>
</protein>
<dbReference type="RefSeq" id="WP_074468977.1">
    <property type="nucleotide sequence ID" value="NZ_JAGFQR010000005.1"/>
</dbReference>
<name>A0A5T0N9M2_CAMJU</name>
<comment type="caution">
    <text evidence="1">The sequence shown here is derived from an EMBL/GenBank/DDBJ whole genome shotgun (WGS) entry which is preliminary data.</text>
</comment>
<organism evidence="1">
    <name type="scientific">Campylobacter jejuni</name>
    <dbReference type="NCBI Taxonomy" id="197"/>
    <lineage>
        <taxon>Bacteria</taxon>
        <taxon>Pseudomonadati</taxon>
        <taxon>Campylobacterota</taxon>
        <taxon>Epsilonproteobacteria</taxon>
        <taxon>Campylobacterales</taxon>
        <taxon>Campylobacteraceae</taxon>
        <taxon>Campylobacter</taxon>
    </lineage>
</organism>
<reference evidence="1" key="1">
    <citation type="submission" date="2018-05" db="EMBL/GenBank/DDBJ databases">
        <authorList>
            <consortium name="PulseNet: The National Subtyping Network for Foodborne Disease Surveillance"/>
            <person name="Tarr C.L."/>
            <person name="Trees E."/>
            <person name="Katz L.S."/>
            <person name="Carleton-Romer H.A."/>
            <person name="Stroika S."/>
            <person name="Kucerova Z."/>
            <person name="Roache K.F."/>
            <person name="Sabol A.L."/>
            <person name="Besser J."/>
            <person name="Gerner-Smidt P."/>
        </authorList>
    </citation>
    <scope>NUCLEOTIDE SEQUENCE</scope>
    <source>
        <strain evidence="1">2010D-8214</strain>
    </source>
</reference>
<evidence type="ECO:0000313" key="1">
    <source>
        <dbReference type="EMBL" id="EAJ7640868.1"/>
    </source>
</evidence>
<gene>
    <name evidence="1" type="ORF">A9333_01790</name>
</gene>
<dbReference type="AlphaFoldDB" id="A0A5T0N9M2"/>
<dbReference type="InterPro" id="IPR011990">
    <property type="entry name" value="TPR-like_helical_dom_sf"/>
</dbReference>
<proteinExistence type="predicted"/>
<dbReference type="SMR" id="A0A5T0N9M2"/>
<dbReference type="Gene3D" id="3.40.50.11350">
    <property type="match status" value="1"/>
</dbReference>
<sequence>MEKYIISNREDSNGSRFLGMLNAFYIAKKLKCNFLFTWTNTLEQIALDNMNKTIDKGFENQKIISTNFDLKEDIFDKNFLKKYCIEQNIIPKDIFSDYKTPLNSFEQFQKIFQNTPYSYFEIPFYMRYSWKDIDLNDYLIKCKQIWENEIIFNDKYKKIIHDAKEKAKILKNFCALHLRNGDTVYSYANFRKFNTATTYHATPYELAIEIIKNESKKQTVIIFTDDINSAEIMLDYLKLDNVFLANNFRDFNSMSSTEMFIYDVTLMSYSTKIYGSYSAVTRLASAISGHGSHINIHDLLNERQKYNILKKYYHCLDIHRDQKAYSSFYTYLSGLKTGIKLKKLQNYLEDALKLDLDNNKYRIYLVDCLMKQGKIQEAENYLKNIIKERNKEFMELLLPSDKESAFSKLLINYHINNLKKYPLIYNIFLQSMNKMPFYFTKKKNKILLGKFLRYTPLRRFF</sequence>
<dbReference type="Gene3D" id="1.25.40.10">
    <property type="entry name" value="Tetratricopeptide repeat domain"/>
    <property type="match status" value="1"/>
</dbReference>
<dbReference type="EMBL" id="AACANF010000001">
    <property type="protein sequence ID" value="EAJ7640868.1"/>
    <property type="molecule type" value="Genomic_DNA"/>
</dbReference>